<name>A0A1M5SU65_9FLAO</name>
<keyword evidence="3" id="KW-1185">Reference proteome</keyword>
<reference evidence="3" key="1">
    <citation type="submission" date="2016-11" db="EMBL/GenBank/DDBJ databases">
        <authorList>
            <person name="Varghese N."/>
            <person name="Submissions S."/>
        </authorList>
    </citation>
    <scope>NUCLEOTIDE SEQUENCE [LARGE SCALE GENOMIC DNA]</scope>
    <source>
        <strain evidence="3">DSM 17963</strain>
    </source>
</reference>
<gene>
    <name evidence="2" type="ORF">SAMN05443663_107220</name>
</gene>
<organism evidence="2 3">
    <name type="scientific">Flavobacterium defluvii</name>
    <dbReference type="NCBI Taxonomy" id="370979"/>
    <lineage>
        <taxon>Bacteria</taxon>
        <taxon>Pseudomonadati</taxon>
        <taxon>Bacteroidota</taxon>
        <taxon>Flavobacteriia</taxon>
        <taxon>Flavobacteriales</taxon>
        <taxon>Flavobacteriaceae</taxon>
        <taxon>Flavobacterium</taxon>
    </lineage>
</organism>
<proteinExistence type="predicted"/>
<dbReference type="OrthoDB" id="1375930at2"/>
<dbReference type="Proteomes" id="UP000184071">
    <property type="component" value="Unassembled WGS sequence"/>
</dbReference>
<protein>
    <recommendedName>
        <fullName evidence="4">Tetratricopeptide repeat-containing protein</fullName>
    </recommendedName>
</protein>
<evidence type="ECO:0008006" key="4">
    <source>
        <dbReference type="Google" id="ProtNLM"/>
    </source>
</evidence>
<sequence length="205" mass="24053">MKNFLILIIFFCSVTTKSQNADKEKFQKNKYELAVSYLKKSNYIKALEQFSIASKIKPETEIAINSLQEIDTLKDILRKEILEKISGTWIMTGNKPIWTVDSHKEFKEKNNDELIEVNQDKILFYKQDRKSKIKTLIKTEDLVYFNNDRADDLYSAIILSDGKIWDYYLDENNTVLRAINIAKKGRKGVEKIETNNKEVYYTKAK</sequence>
<keyword evidence="1" id="KW-0802">TPR repeat</keyword>
<evidence type="ECO:0000313" key="3">
    <source>
        <dbReference type="Proteomes" id="UP000184071"/>
    </source>
</evidence>
<accession>A0A1M5SU65</accession>
<feature type="repeat" description="TPR" evidence="1">
    <location>
        <begin position="27"/>
        <end position="60"/>
    </location>
</feature>
<evidence type="ECO:0000313" key="2">
    <source>
        <dbReference type="EMBL" id="SHH42007.1"/>
    </source>
</evidence>
<dbReference type="EMBL" id="FQWC01000007">
    <property type="protein sequence ID" value="SHH42007.1"/>
    <property type="molecule type" value="Genomic_DNA"/>
</dbReference>
<dbReference type="RefSeq" id="WP_073417229.1">
    <property type="nucleotide sequence ID" value="NZ_FQWC01000007.1"/>
</dbReference>
<dbReference type="STRING" id="370979.SAMN05443663_107220"/>
<dbReference type="InterPro" id="IPR019734">
    <property type="entry name" value="TPR_rpt"/>
</dbReference>
<dbReference type="AlphaFoldDB" id="A0A1M5SU65"/>
<dbReference type="PROSITE" id="PS50005">
    <property type="entry name" value="TPR"/>
    <property type="match status" value="1"/>
</dbReference>
<evidence type="ECO:0000256" key="1">
    <source>
        <dbReference type="PROSITE-ProRule" id="PRU00339"/>
    </source>
</evidence>